<keyword evidence="4 7" id="KW-0812">Transmembrane</keyword>
<dbReference type="Proteomes" id="UP000774000">
    <property type="component" value="Unassembled WGS sequence"/>
</dbReference>
<accession>A0A938XSC5</accession>
<feature type="transmembrane region" description="Helical" evidence="7">
    <location>
        <begin position="274"/>
        <end position="296"/>
    </location>
</feature>
<evidence type="ECO:0000313" key="11">
    <source>
        <dbReference type="Proteomes" id="UP000774000"/>
    </source>
</evidence>
<feature type="transmembrane region" description="Helical" evidence="7">
    <location>
        <begin position="317"/>
        <end position="345"/>
    </location>
</feature>
<dbReference type="InterPro" id="IPR051447">
    <property type="entry name" value="Lipoprotein-release_system"/>
</dbReference>
<feature type="transmembrane region" description="Helical" evidence="7">
    <location>
        <begin position="378"/>
        <end position="401"/>
    </location>
</feature>
<protein>
    <submittedName>
        <fullName evidence="10">ABC transport system permease protein</fullName>
    </submittedName>
</protein>
<feature type="domain" description="ABC3 transporter permease C-terminal" evidence="8">
    <location>
        <begin position="274"/>
        <end position="405"/>
    </location>
</feature>
<dbReference type="PANTHER" id="PTHR30489">
    <property type="entry name" value="LIPOPROTEIN-RELEASING SYSTEM TRANSMEMBRANE PROTEIN LOLE"/>
    <property type="match status" value="1"/>
</dbReference>
<dbReference type="GO" id="GO:0044874">
    <property type="term" value="P:lipoprotein localization to outer membrane"/>
    <property type="evidence" value="ECO:0007669"/>
    <property type="project" value="TreeGrafter"/>
</dbReference>
<keyword evidence="11" id="KW-1185">Reference proteome</keyword>
<evidence type="ECO:0000256" key="6">
    <source>
        <dbReference type="ARBA" id="ARBA00023136"/>
    </source>
</evidence>
<feature type="transmembrane region" description="Helical" evidence="7">
    <location>
        <begin position="18"/>
        <end position="35"/>
    </location>
</feature>
<organism evidence="10 11">
    <name type="scientific">Halanaerobacter jeridensis</name>
    <dbReference type="NCBI Taxonomy" id="706427"/>
    <lineage>
        <taxon>Bacteria</taxon>
        <taxon>Bacillati</taxon>
        <taxon>Bacillota</taxon>
        <taxon>Clostridia</taxon>
        <taxon>Halanaerobiales</taxon>
        <taxon>Halobacteroidaceae</taxon>
        <taxon>Halanaerobacter</taxon>
    </lineage>
</organism>
<evidence type="ECO:0000256" key="7">
    <source>
        <dbReference type="SAM" id="Phobius"/>
    </source>
</evidence>
<keyword evidence="6 7" id="KW-0472">Membrane</keyword>
<evidence type="ECO:0000259" key="8">
    <source>
        <dbReference type="Pfam" id="PF02687"/>
    </source>
</evidence>
<evidence type="ECO:0000256" key="3">
    <source>
        <dbReference type="ARBA" id="ARBA00022475"/>
    </source>
</evidence>
<gene>
    <name evidence="10" type="ORF">JOC47_000768</name>
</gene>
<dbReference type="EMBL" id="JAFBDQ010000003">
    <property type="protein sequence ID" value="MBM7555934.1"/>
    <property type="molecule type" value="Genomic_DNA"/>
</dbReference>
<keyword evidence="3" id="KW-1003">Cell membrane</keyword>
<dbReference type="InterPro" id="IPR003838">
    <property type="entry name" value="ABC3_permease_C"/>
</dbReference>
<dbReference type="AlphaFoldDB" id="A0A938XSC5"/>
<evidence type="ECO:0000256" key="4">
    <source>
        <dbReference type="ARBA" id="ARBA00022692"/>
    </source>
</evidence>
<dbReference type="PANTHER" id="PTHR30489:SF0">
    <property type="entry name" value="LIPOPROTEIN-RELEASING SYSTEM TRANSMEMBRANE PROTEIN LOLE"/>
    <property type="match status" value="1"/>
</dbReference>
<comment type="similarity">
    <text evidence="2">Belongs to the ABC-4 integral membrane protein family. LolC/E subfamily.</text>
</comment>
<evidence type="ECO:0000313" key="10">
    <source>
        <dbReference type="EMBL" id="MBM7555934.1"/>
    </source>
</evidence>
<evidence type="ECO:0000259" key="9">
    <source>
        <dbReference type="Pfam" id="PF12704"/>
    </source>
</evidence>
<sequence length="411" mass="45562">MLLVKLALRNLTRHKRRVIAIAIILAIGIAVYLTLDSLMLGLTQMSFDNLINLETGHLQVVKQKYWPEREDLELENLIVWESKLSEKIKNQQTVKAVVPQLKFAAKLNNGIDELPITGYGLDIDQAAQVFQLKKYIVAGSYFTDSNYQAILGKKLADLMELKVGDYLTLLVKTAEETFNTIDAEIVALVNTQNPKVNSNYVYVPLNIAQNALDVDNKISQVIVRLKYEEEVEETIKQLKKQTIMQEKELAVHSWRDSAESVIAMSKAQNIETGFMMGIILIIAAIGIVNTVILSALERTKEIGMMKALGFKKKEIILIFMIEAAGIGVLGGIIGLLLSGVGVYYLTTVGINLSALLGEQTFGLPVIGHLYGIYAPWHFGFIFISGIILSVLASIPPAYWAAKKDPVKAIRS</sequence>
<dbReference type="Pfam" id="PF02687">
    <property type="entry name" value="FtsX"/>
    <property type="match status" value="1"/>
</dbReference>
<dbReference type="RefSeq" id="WP_204700645.1">
    <property type="nucleotide sequence ID" value="NZ_JAFBDQ010000003.1"/>
</dbReference>
<dbReference type="Pfam" id="PF12704">
    <property type="entry name" value="MacB_PCD"/>
    <property type="match status" value="1"/>
</dbReference>
<evidence type="ECO:0000256" key="1">
    <source>
        <dbReference type="ARBA" id="ARBA00004651"/>
    </source>
</evidence>
<keyword evidence="5 7" id="KW-1133">Transmembrane helix</keyword>
<comment type="subcellular location">
    <subcellularLocation>
        <location evidence="1">Cell membrane</location>
        <topology evidence="1">Multi-pass membrane protein</topology>
    </subcellularLocation>
</comment>
<proteinExistence type="inferred from homology"/>
<comment type="caution">
    <text evidence="10">The sequence shown here is derived from an EMBL/GenBank/DDBJ whole genome shotgun (WGS) entry which is preliminary data.</text>
</comment>
<name>A0A938XSC5_9FIRM</name>
<dbReference type="GO" id="GO:0098797">
    <property type="term" value="C:plasma membrane protein complex"/>
    <property type="evidence" value="ECO:0007669"/>
    <property type="project" value="TreeGrafter"/>
</dbReference>
<dbReference type="InterPro" id="IPR025857">
    <property type="entry name" value="MacB_PCD"/>
</dbReference>
<evidence type="ECO:0000256" key="2">
    <source>
        <dbReference type="ARBA" id="ARBA00005236"/>
    </source>
</evidence>
<evidence type="ECO:0000256" key="5">
    <source>
        <dbReference type="ARBA" id="ARBA00022989"/>
    </source>
</evidence>
<feature type="domain" description="MacB-like periplasmic core" evidence="9">
    <location>
        <begin position="22"/>
        <end position="240"/>
    </location>
</feature>
<reference evidence="10" key="1">
    <citation type="submission" date="2021-01" db="EMBL/GenBank/DDBJ databases">
        <title>Genomic Encyclopedia of Type Strains, Phase IV (KMG-IV): sequencing the most valuable type-strain genomes for metagenomic binning, comparative biology and taxonomic classification.</title>
        <authorList>
            <person name="Goeker M."/>
        </authorList>
    </citation>
    <scope>NUCLEOTIDE SEQUENCE</scope>
    <source>
        <strain evidence="10">DSM 23230</strain>
    </source>
</reference>